<keyword evidence="1" id="KW-0418">Kinase</keyword>
<gene>
    <name evidence="1" type="ORF">QE364_002449</name>
</gene>
<evidence type="ECO:0000313" key="2">
    <source>
        <dbReference type="Proteomes" id="UP001261666"/>
    </source>
</evidence>
<keyword evidence="1" id="KW-0808">Transferase</keyword>
<protein>
    <submittedName>
        <fullName evidence="1">Aminoglycoside phosphotransferase (APT) family kinase protein</fullName>
    </submittedName>
</protein>
<organism evidence="1 2">
    <name type="scientific">Nocardioides zeae</name>
    <dbReference type="NCBI Taxonomy" id="1457234"/>
    <lineage>
        <taxon>Bacteria</taxon>
        <taxon>Bacillati</taxon>
        <taxon>Actinomycetota</taxon>
        <taxon>Actinomycetes</taxon>
        <taxon>Propionibacteriales</taxon>
        <taxon>Nocardioidaceae</taxon>
        <taxon>Nocardioides</taxon>
    </lineage>
</organism>
<dbReference type="EMBL" id="JAVIZJ010000006">
    <property type="protein sequence ID" value="MDR6210734.1"/>
    <property type="molecule type" value="Genomic_DNA"/>
</dbReference>
<name>A0ACC6IJ63_9ACTN</name>
<accession>A0ACC6IJ63</accession>
<comment type="caution">
    <text evidence="1">The sequence shown here is derived from an EMBL/GenBank/DDBJ whole genome shotgun (WGS) entry which is preliminary data.</text>
</comment>
<sequence>MYDEKLDRPDERVEVAPVRAGEELDWGALERYLRATVPGAEGDFAVLQFPNGSANLTYRVALGEQLLVVRRPPFGRVAPKAHDMEREHRVLAGLHPVYPRAPRAVAFCGDPSVIGAPFLVSEYRRGVVVWDRVPDTMPAGGGRRLGIAAVEALADLHAVDPAAAGLQRLGRPEGYLERQVAGWTQRWQAVTTHEGPTATDAVADELARTLPVQGPGAVVHNDFKLDNCQFAPDDPTRVTSVFDWDMATLGDPLTDLGTLLNYWPDPAVVSILPGVDELGLPDKDEVVAAYGARLGRELRRGDLAWYEAFGYWKTAVILQQLYARFVRGETSDPRMAGRGAHVTALSEHALHLLKTI</sequence>
<reference evidence="1" key="1">
    <citation type="submission" date="2023-08" db="EMBL/GenBank/DDBJ databases">
        <title>Functional and genomic diversity of the sorghum phyllosphere microbiome.</title>
        <authorList>
            <person name="Shade A."/>
        </authorList>
    </citation>
    <scope>NUCLEOTIDE SEQUENCE</scope>
    <source>
        <strain evidence="1">SORGH_AS_0885</strain>
    </source>
</reference>
<dbReference type="Proteomes" id="UP001261666">
    <property type="component" value="Unassembled WGS sequence"/>
</dbReference>
<proteinExistence type="predicted"/>
<evidence type="ECO:0000313" key="1">
    <source>
        <dbReference type="EMBL" id="MDR6210734.1"/>
    </source>
</evidence>
<keyword evidence="2" id="KW-1185">Reference proteome</keyword>